<proteinExistence type="predicted"/>
<organism evidence="1 2">
    <name type="scientific">Bacteroides nordii CL02T12C05</name>
    <dbReference type="NCBI Taxonomy" id="997884"/>
    <lineage>
        <taxon>Bacteria</taxon>
        <taxon>Pseudomonadati</taxon>
        <taxon>Bacteroidota</taxon>
        <taxon>Bacteroidia</taxon>
        <taxon>Bacteroidales</taxon>
        <taxon>Bacteroidaceae</taxon>
        <taxon>Bacteroides</taxon>
    </lineage>
</organism>
<dbReference type="PATRIC" id="fig|997884.3.peg.2820"/>
<evidence type="ECO:0000313" key="1">
    <source>
        <dbReference type="EMBL" id="EIY49647.1"/>
    </source>
</evidence>
<name>I8XHT4_9BACE</name>
<sequence length="44" mass="5232">MKIKAQSGKVVFTGRVLDEETREPVPYAAVQIYVFVYYRRSYWS</sequence>
<accession>I8XHT4</accession>
<evidence type="ECO:0000313" key="2">
    <source>
        <dbReference type="Proteomes" id="UP000003089"/>
    </source>
</evidence>
<gene>
    <name evidence="1" type="ORF">HMPREF1068_02743</name>
</gene>
<protein>
    <submittedName>
        <fullName evidence="1">Uncharacterized protein</fullName>
    </submittedName>
</protein>
<dbReference type="AlphaFoldDB" id="I8XHT4"/>
<dbReference type="STRING" id="997884.HMPREF1068_02743"/>
<dbReference type="EMBL" id="AGXS01000017">
    <property type="protein sequence ID" value="EIY49647.1"/>
    <property type="molecule type" value="Genomic_DNA"/>
</dbReference>
<dbReference type="HOGENOM" id="CLU_3212536_0_0_10"/>
<reference evidence="1 2" key="1">
    <citation type="submission" date="2012-02" db="EMBL/GenBank/DDBJ databases">
        <title>The Genome Sequence of Bacteroides nordii CL02T12C05.</title>
        <authorList>
            <consortium name="The Broad Institute Genome Sequencing Platform"/>
            <person name="Earl A."/>
            <person name="Ward D."/>
            <person name="Feldgarden M."/>
            <person name="Gevers D."/>
            <person name="Zitomersky N.L."/>
            <person name="Coyne M.J."/>
            <person name="Comstock L.E."/>
            <person name="Young S.K."/>
            <person name="Zeng Q."/>
            <person name="Gargeya S."/>
            <person name="Fitzgerald M."/>
            <person name="Haas B."/>
            <person name="Abouelleil A."/>
            <person name="Alvarado L."/>
            <person name="Arachchi H.M."/>
            <person name="Berlin A."/>
            <person name="Chapman S.B."/>
            <person name="Gearin G."/>
            <person name="Goldberg J."/>
            <person name="Griggs A."/>
            <person name="Gujja S."/>
            <person name="Hansen M."/>
            <person name="Heiman D."/>
            <person name="Howarth C."/>
            <person name="Larimer J."/>
            <person name="Lui A."/>
            <person name="MacDonald P.J.P."/>
            <person name="McCowen C."/>
            <person name="Montmayeur A."/>
            <person name="Murphy C."/>
            <person name="Neiman D."/>
            <person name="Pearson M."/>
            <person name="Priest M."/>
            <person name="Roberts A."/>
            <person name="Saif S."/>
            <person name="Shea T."/>
            <person name="Sisk P."/>
            <person name="Stolte C."/>
            <person name="Sykes S."/>
            <person name="Wortman J."/>
            <person name="Nusbaum C."/>
            <person name="Birren B."/>
        </authorList>
    </citation>
    <scope>NUCLEOTIDE SEQUENCE [LARGE SCALE GENOMIC DNA]</scope>
    <source>
        <strain evidence="1 2">CL02T12C05</strain>
    </source>
</reference>
<comment type="caution">
    <text evidence="1">The sequence shown here is derived from an EMBL/GenBank/DDBJ whole genome shotgun (WGS) entry which is preliminary data.</text>
</comment>
<dbReference type="Proteomes" id="UP000003089">
    <property type="component" value="Unassembled WGS sequence"/>
</dbReference>
<keyword evidence="2" id="KW-1185">Reference proteome</keyword>